<reference evidence="1" key="1">
    <citation type="submission" date="2020-06" db="EMBL/GenBank/DDBJ databases">
        <title>Unique genomic features of the anaerobic methanotrophic archaea.</title>
        <authorList>
            <person name="Chadwick G.L."/>
            <person name="Skennerton C.T."/>
            <person name="Laso-Perez R."/>
            <person name="Leu A.O."/>
            <person name="Speth D.R."/>
            <person name="Yu H."/>
            <person name="Morgan-Lang C."/>
            <person name="Hatzenpichler R."/>
            <person name="Goudeau D."/>
            <person name="Malmstrom R."/>
            <person name="Brazelton W.J."/>
            <person name="Woyke T."/>
            <person name="Hallam S.J."/>
            <person name="Tyson G.W."/>
            <person name="Wegener G."/>
            <person name="Boetius A."/>
            <person name="Orphan V."/>
        </authorList>
    </citation>
    <scope>NUCLEOTIDE SEQUENCE</scope>
</reference>
<name>A0A7G9YLS9_9EURY</name>
<sequence length="186" mass="20135">MHIVNIEEIQGMLLRVPELIDRLESRDPDFTVLVKEWLADAEQVLINNRLAVAADVAVLRGVLISAERGVLPEGMVLTGRKTARKIGSAAAADALRRASELITDAIRGDAAQIAEGEKLTRQLVALAERKGIIPDDPDARGHNETLNTIWRAMSEDPELGPATTHLAGLVGAYDALVLLDRMLPVP</sequence>
<dbReference type="AlphaFoldDB" id="A0A7G9YLS9"/>
<organism evidence="1">
    <name type="scientific">Candidatus Methanogaster sp. ANME-2c ERB4</name>
    <dbReference type="NCBI Taxonomy" id="2759911"/>
    <lineage>
        <taxon>Archaea</taxon>
        <taxon>Methanobacteriati</taxon>
        <taxon>Methanobacteriota</taxon>
        <taxon>Stenosarchaea group</taxon>
        <taxon>Methanomicrobia</taxon>
        <taxon>Methanosarcinales</taxon>
        <taxon>ANME-2 cluster</taxon>
        <taxon>Candidatus Methanogasteraceae</taxon>
        <taxon>Candidatus Methanogaster</taxon>
    </lineage>
</organism>
<gene>
    <name evidence="1" type="ORF">OEPDFBKK_00039</name>
</gene>
<dbReference type="EMBL" id="MT631367">
    <property type="protein sequence ID" value="QNO48963.1"/>
    <property type="molecule type" value="Genomic_DNA"/>
</dbReference>
<evidence type="ECO:0000313" key="1">
    <source>
        <dbReference type="EMBL" id="QNO48963.1"/>
    </source>
</evidence>
<protein>
    <submittedName>
        <fullName evidence="1">Uncharacterized protein</fullName>
    </submittedName>
</protein>
<proteinExistence type="predicted"/>
<accession>A0A7G9YLS9</accession>